<dbReference type="AlphaFoldDB" id="A0A2G9C701"/>
<accession>A0A2G9C701</accession>
<keyword evidence="2" id="KW-1185">Reference proteome</keyword>
<comment type="caution">
    <text evidence="1">The sequence shown here is derived from an EMBL/GenBank/DDBJ whole genome shotgun (WGS) entry which is preliminary data.</text>
</comment>
<proteinExistence type="predicted"/>
<evidence type="ECO:0000313" key="1">
    <source>
        <dbReference type="EMBL" id="PIM52210.1"/>
    </source>
</evidence>
<gene>
    <name evidence="1" type="ORF">CS062_15940</name>
</gene>
<reference evidence="1 2" key="1">
    <citation type="submission" date="2017-11" db="EMBL/GenBank/DDBJ databases">
        <title>Draft genome sequence of Mitsuaria sp. HWN-4.</title>
        <authorList>
            <person name="Gundlapally S.R."/>
        </authorList>
    </citation>
    <scope>NUCLEOTIDE SEQUENCE [LARGE SCALE GENOMIC DNA]</scope>
    <source>
        <strain evidence="1 2">HWN-4</strain>
    </source>
</reference>
<sequence>MRVSFEIRSMSVADWRTCWRDAVTDPECSPWLRGVLESCIDGKNAHWIRLSERWAVDSATGDYLVRLPSLIGRQISDQFCARVGERLYGLCGLGVGESKVFFAGGSSPSYDAMARVHAVLSAAFAVHGSYAEDIGRDPIREPVFIPGALMPEHLAAETRGS</sequence>
<organism evidence="1 2">
    <name type="scientific">Roseateles chitinivorans</name>
    <dbReference type="NCBI Taxonomy" id="2917965"/>
    <lineage>
        <taxon>Bacteria</taxon>
        <taxon>Pseudomonadati</taxon>
        <taxon>Pseudomonadota</taxon>
        <taxon>Betaproteobacteria</taxon>
        <taxon>Burkholderiales</taxon>
        <taxon>Sphaerotilaceae</taxon>
        <taxon>Roseateles</taxon>
    </lineage>
</organism>
<dbReference type="EMBL" id="PEOG01000043">
    <property type="protein sequence ID" value="PIM52210.1"/>
    <property type="molecule type" value="Genomic_DNA"/>
</dbReference>
<name>A0A2G9C701_9BURK</name>
<dbReference type="Proteomes" id="UP000231501">
    <property type="component" value="Unassembled WGS sequence"/>
</dbReference>
<evidence type="ECO:0000313" key="2">
    <source>
        <dbReference type="Proteomes" id="UP000231501"/>
    </source>
</evidence>
<protein>
    <submittedName>
        <fullName evidence="1">Uncharacterized protein</fullName>
    </submittedName>
</protein>